<evidence type="ECO:0000313" key="2">
    <source>
        <dbReference type="Proteomes" id="UP000199662"/>
    </source>
</evidence>
<accession>A0A1H7CTN3</accession>
<sequence>MSTQYTLNVTNSSKQSGSVVVYQKCPNQDQYDNLYSLAWFSKSCHPGTSLKFRWTIDYSFAWSETGILSPGVYFDASELKDCDPSDTSKNTTGFSKQNGAYLFTAATKSANAGSLAIFTDATIPDGEASIGIGMSGNPTFAIPATPNFNFSFLPHPEYWVAFGRYEEGVVIDLNAVSETMKVAYPINVYSKSLTFNEDNTWSESTTLKASNARLLAAMKK</sequence>
<dbReference type="RefSeq" id="WP_091834721.1">
    <property type="nucleotide sequence ID" value="NZ_FNZK01000022.1"/>
</dbReference>
<protein>
    <submittedName>
        <fullName evidence="1">Uncharacterized protein</fullName>
    </submittedName>
</protein>
<name>A0A1H7CTN3_9FIRM</name>
<dbReference type="STRING" id="84035.SAMN05660742_12226"/>
<gene>
    <name evidence="1" type="ORF">SAMN05660742_12226</name>
</gene>
<dbReference type="EMBL" id="FNZK01000022">
    <property type="protein sequence ID" value="SEJ89185.1"/>
    <property type="molecule type" value="Genomic_DNA"/>
</dbReference>
<dbReference type="AlphaFoldDB" id="A0A1H7CTN3"/>
<proteinExistence type="predicted"/>
<evidence type="ECO:0000313" key="1">
    <source>
        <dbReference type="EMBL" id="SEJ89185.1"/>
    </source>
</evidence>
<keyword evidence="2" id="KW-1185">Reference proteome</keyword>
<reference evidence="1 2" key="1">
    <citation type="submission" date="2016-10" db="EMBL/GenBank/DDBJ databases">
        <authorList>
            <person name="de Groot N.N."/>
        </authorList>
    </citation>
    <scope>NUCLEOTIDE SEQUENCE [LARGE SCALE GENOMIC DNA]</scope>
    <source>
        <strain evidence="1 2">DSM 2179</strain>
    </source>
</reference>
<organism evidence="1 2">
    <name type="scientific">Propionispira arboris</name>
    <dbReference type="NCBI Taxonomy" id="84035"/>
    <lineage>
        <taxon>Bacteria</taxon>
        <taxon>Bacillati</taxon>
        <taxon>Bacillota</taxon>
        <taxon>Negativicutes</taxon>
        <taxon>Selenomonadales</taxon>
        <taxon>Selenomonadaceae</taxon>
        <taxon>Propionispira</taxon>
    </lineage>
</organism>
<dbReference type="Proteomes" id="UP000199662">
    <property type="component" value="Unassembled WGS sequence"/>
</dbReference>